<evidence type="ECO:0000256" key="1">
    <source>
        <dbReference type="SAM" id="MobiDB-lite"/>
    </source>
</evidence>
<protein>
    <recommendedName>
        <fullName evidence="5">Lipoprotein</fullName>
    </recommendedName>
</protein>
<evidence type="ECO:0008006" key="5">
    <source>
        <dbReference type="Google" id="ProtNLM"/>
    </source>
</evidence>
<feature type="compositionally biased region" description="Low complexity" evidence="1">
    <location>
        <begin position="25"/>
        <end position="49"/>
    </location>
</feature>
<evidence type="ECO:0000256" key="2">
    <source>
        <dbReference type="SAM" id="SignalP"/>
    </source>
</evidence>
<reference evidence="3 4" key="1">
    <citation type="submission" date="2024-09" db="EMBL/GenBank/DDBJ databases">
        <authorList>
            <person name="Sun Q."/>
            <person name="Mori K."/>
        </authorList>
    </citation>
    <scope>NUCLEOTIDE SEQUENCE [LARGE SCALE GENOMIC DNA]</scope>
    <source>
        <strain evidence="3 4">TBRC 2205</strain>
    </source>
</reference>
<evidence type="ECO:0000313" key="4">
    <source>
        <dbReference type="Proteomes" id="UP001589894"/>
    </source>
</evidence>
<comment type="caution">
    <text evidence="3">The sequence shown here is derived from an EMBL/GenBank/DDBJ whole genome shotgun (WGS) entry which is preliminary data.</text>
</comment>
<feature type="chain" id="PRO_5046123172" description="Lipoprotein" evidence="2">
    <location>
        <begin position="21"/>
        <end position="181"/>
    </location>
</feature>
<name>A0ABV6NUI1_9ACTN</name>
<feature type="signal peptide" evidence="2">
    <location>
        <begin position="1"/>
        <end position="20"/>
    </location>
</feature>
<keyword evidence="4" id="KW-1185">Reference proteome</keyword>
<evidence type="ECO:0000313" key="3">
    <source>
        <dbReference type="EMBL" id="MFC0564437.1"/>
    </source>
</evidence>
<proteinExistence type="predicted"/>
<dbReference type="EMBL" id="JBHLUE010000006">
    <property type="protein sequence ID" value="MFC0564437.1"/>
    <property type="molecule type" value="Genomic_DNA"/>
</dbReference>
<dbReference type="RefSeq" id="WP_377337438.1">
    <property type="nucleotide sequence ID" value="NZ_JBHLUE010000006.1"/>
</dbReference>
<organism evidence="3 4">
    <name type="scientific">Plantactinospora siamensis</name>
    <dbReference type="NCBI Taxonomy" id="555372"/>
    <lineage>
        <taxon>Bacteria</taxon>
        <taxon>Bacillati</taxon>
        <taxon>Actinomycetota</taxon>
        <taxon>Actinomycetes</taxon>
        <taxon>Micromonosporales</taxon>
        <taxon>Micromonosporaceae</taxon>
        <taxon>Plantactinospora</taxon>
    </lineage>
</organism>
<keyword evidence="2" id="KW-0732">Signal</keyword>
<gene>
    <name evidence="3" type="ORF">ACFFHU_09845</name>
</gene>
<feature type="region of interest" description="Disordered" evidence="1">
    <location>
        <begin position="25"/>
        <end position="63"/>
    </location>
</feature>
<dbReference type="PROSITE" id="PS51257">
    <property type="entry name" value="PROKAR_LIPOPROTEIN"/>
    <property type="match status" value="1"/>
</dbReference>
<sequence>MRRLPAVAAVAVALFATAVAGCSGGSQPTAAPGGTAGPASTGAASAGPTGPAGGAGTPAPGTPQVTVTATAGGNAGQVCDAAVTAGSEAAVTFVNELSKQLQASSAGDAKTAETARQNAQAALNRWSAALKQQSDRATDAQLKAALAAVGIEVSRIKPDVQTLDQTKLNELQQRVDGLCGN</sequence>
<accession>A0ABV6NUI1</accession>
<dbReference type="Proteomes" id="UP001589894">
    <property type="component" value="Unassembled WGS sequence"/>
</dbReference>